<dbReference type="Proteomes" id="UP001054837">
    <property type="component" value="Unassembled WGS sequence"/>
</dbReference>
<evidence type="ECO:0000313" key="1">
    <source>
        <dbReference type="EMBL" id="GIY63987.1"/>
    </source>
</evidence>
<gene>
    <name evidence="1" type="ORF">CDAR_61401</name>
</gene>
<protein>
    <submittedName>
        <fullName evidence="1">Uncharacterized protein</fullName>
    </submittedName>
</protein>
<organism evidence="1 2">
    <name type="scientific">Caerostris darwini</name>
    <dbReference type="NCBI Taxonomy" id="1538125"/>
    <lineage>
        <taxon>Eukaryota</taxon>
        <taxon>Metazoa</taxon>
        <taxon>Ecdysozoa</taxon>
        <taxon>Arthropoda</taxon>
        <taxon>Chelicerata</taxon>
        <taxon>Arachnida</taxon>
        <taxon>Araneae</taxon>
        <taxon>Araneomorphae</taxon>
        <taxon>Entelegynae</taxon>
        <taxon>Araneoidea</taxon>
        <taxon>Araneidae</taxon>
        <taxon>Caerostris</taxon>
    </lineage>
</organism>
<sequence length="67" mass="7964">MYGNLWRRHVPTAISLFRIFQKRLNVPSEAKHQEGIERFPEEKGRLSLTDCSLLQYWPQRSRAHKVG</sequence>
<reference evidence="1 2" key="1">
    <citation type="submission" date="2021-06" db="EMBL/GenBank/DDBJ databases">
        <title>Caerostris darwini draft genome.</title>
        <authorList>
            <person name="Kono N."/>
            <person name="Arakawa K."/>
        </authorList>
    </citation>
    <scope>NUCLEOTIDE SEQUENCE [LARGE SCALE GENOMIC DNA]</scope>
</reference>
<proteinExistence type="predicted"/>
<comment type="caution">
    <text evidence="1">The sequence shown here is derived from an EMBL/GenBank/DDBJ whole genome shotgun (WGS) entry which is preliminary data.</text>
</comment>
<dbReference type="EMBL" id="BPLQ01012252">
    <property type="protein sequence ID" value="GIY63987.1"/>
    <property type="molecule type" value="Genomic_DNA"/>
</dbReference>
<dbReference type="AlphaFoldDB" id="A0AAV4V1J0"/>
<evidence type="ECO:0000313" key="2">
    <source>
        <dbReference type="Proteomes" id="UP001054837"/>
    </source>
</evidence>
<keyword evidence="2" id="KW-1185">Reference proteome</keyword>
<name>A0AAV4V1J0_9ARAC</name>
<accession>A0AAV4V1J0</accession>